<dbReference type="Proteomes" id="UP001627154">
    <property type="component" value="Unassembled WGS sequence"/>
</dbReference>
<dbReference type="AlphaFoldDB" id="A0ABD2W715"/>
<feature type="compositionally biased region" description="Basic and acidic residues" evidence="1">
    <location>
        <begin position="114"/>
        <end position="127"/>
    </location>
</feature>
<feature type="region of interest" description="Disordered" evidence="1">
    <location>
        <begin position="100"/>
        <end position="127"/>
    </location>
</feature>
<organism evidence="2 3">
    <name type="scientific">Trichogramma kaykai</name>
    <dbReference type="NCBI Taxonomy" id="54128"/>
    <lineage>
        <taxon>Eukaryota</taxon>
        <taxon>Metazoa</taxon>
        <taxon>Ecdysozoa</taxon>
        <taxon>Arthropoda</taxon>
        <taxon>Hexapoda</taxon>
        <taxon>Insecta</taxon>
        <taxon>Pterygota</taxon>
        <taxon>Neoptera</taxon>
        <taxon>Endopterygota</taxon>
        <taxon>Hymenoptera</taxon>
        <taxon>Apocrita</taxon>
        <taxon>Proctotrupomorpha</taxon>
        <taxon>Chalcidoidea</taxon>
        <taxon>Trichogrammatidae</taxon>
        <taxon>Trichogramma</taxon>
    </lineage>
</organism>
<evidence type="ECO:0000256" key="1">
    <source>
        <dbReference type="SAM" id="MobiDB-lite"/>
    </source>
</evidence>
<proteinExistence type="predicted"/>
<evidence type="ECO:0008006" key="4">
    <source>
        <dbReference type="Google" id="ProtNLM"/>
    </source>
</evidence>
<evidence type="ECO:0000313" key="3">
    <source>
        <dbReference type="Proteomes" id="UP001627154"/>
    </source>
</evidence>
<accession>A0ABD2W715</accession>
<sequence>MDQRHNSTIFSVFFAVACIQINAGNSCFSVYATQRADRAQHLLPIASLDAQQIYKYNKLTRARVARMRIYVFAVELHNFVENIYICLVKEYKTAHAAAPRSAYAPPPPTYADSVARKNERDRDTKEDLRCRSSTSVNGINTEMRQVLILRICACCTQRVETTAYIKFCRGHFLRRPSPPPRAAASTILLKVLYIISIKHSSYVSHRQLSRSWCGALTRAYNIHAFYTPSVY</sequence>
<reference evidence="2 3" key="1">
    <citation type="journal article" date="2024" name="bioRxiv">
        <title>A reference genome for Trichogramma kaykai: A tiny desert-dwelling parasitoid wasp with competing sex-ratio distorters.</title>
        <authorList>
            <person name="Culotta J."/>
            <person name="Lindsey A.R."/>
        </authorList>
    </citation>
    <scope>NUCLEOTIDE SEQUENCE [LARGE SCALE GENOMIC DNA]</scope>
    <source>
        <strain evidence="2 3">KSX58</strain>
    </source>
</reference>
<gene>
    <name evidence="2" type="ORF">TKK_016092</name>
</gene>
<name>A0ABD2W715_9HYME</name>
<dbReference type="PROSITE" id="PS51257">
    <property type="entry name" value="PROKAR_LIPOPROTEIN"/>
    <property type="match status" value="1"/>
</dbReference>
<keyword evidence="3" id="KW-1185">Reference proteome</keyword>
<protein>
    <recommendedName>
        <fullName evidence="4">Secreted protein</fullName>
    </recommendedName>
</protein>
<comment type="caution">
    <text evidence="2">The sequence shown here is derived from an EMBL/GenBank/DDBJ whole genome shotgun (WGS) entry which is preliminary data.</text>
</comment>
<evidence type="ECO:0000313" key="2">
    <source>
        <dbReference type="EMBL" id="KAL3388656.1"/>
    </source>
</evidence>
<dbReference type="EMBL" id="JBJJXI010000128">
    <property type="protein sequence ID" value="KAL3388656.1"/>
    <property type="molecule type" value="Genomic_DNA"/>
</dbReference>